<evidence type="ECO:0000256" key="3">
    <source>
        <dbReference type="ARBA" id="ARBA00022475"/>
    </source>
</evidence>
<name>A0ABT8EBZ2_9BACL</name>
<dbReference type="InterPro" id="IPR050189">
    <property type="entry name" value="MFS_Efflux_Transporters"/>
</dbReference>
<dbReference type="PANTHER" id="PTHR43124:SF3">
    <property type="entry name" value="CHLORAMPHENICOL EFFLUX PUMP RV0191"/>
    <property type="match status" value="1"/>
</dbReference>
<feature type="transmembrane region" description="Helical" evidence="7">
    <location>
        <begin position="250"/>
        <end position="271"/>
    </location>
</feature>
<gene>
    <name evidence="9" type="ORF">QYF49_20845</name>
</gene>
<dbReference type="Pfam" id="PF07690">
    <property type="entry name" value="MFS_1"/>
    <property type="match status" value="1"/>
</dbReference>
<feature type="transmembrane region" description="Helical" evidence="7">
    <location>
        <begin position="217"/>
        <end position="238"/>
    </location>
</feature>
<feature type="transmembrane region" description="Helical" evidence="7">
    <location>
        <begin position="370"/>
        <end position="391"/>
    </location>
</feature>
<keyword evidence="3" id="KW-1003">Cell membrane</keyword>
<feature type="transmembrane region" description="Helical" evidence="7">
    <location>
        <begin position="77"/>
        <end position="96"/>
    </location>
</feature>
<dbReference type="InterPro" id="IPR000849">
    <property type="entry name" value="Sugar_P_transporter"/>
</dbReference>
<dbReference type="InterPro" id="IPR011701">
    <property type="entry name" value="MFS"/>
</dbReference>
<keyword evidence="5 7" id="KW-1133">Transmembrane helix</keyword>
<feature type="domain" description="Major facilitator superfamily (MFS) profile" evidence="8">
    <location>
        <begin position="11"/>
        <end position="396"/>
    </location>
</feature>
<evidence type="ECO:0000256" key="1">
    <source>
        <dbReference type="ARBA" id="ARBA00004651"/>
    </source>
</evidence>
<feature type="transmembrane region" description="Helical" evidence="7">
    <location>
        <begin position="283"/>
        <end position="300"/>
    </location>
</feature>
<dbReference type="SUPFAM" id="SSF103473">
    <property type="entry name" value="MFS general substrate transporter"/>
    <property type="match status" value="1"/>
</dbReference>
<evidence type="ECO:0000313" key="9">
    <source>
        <dbReference type="EMBL" id="MDN4075411.1"/>
    </source>
</evidence>
<evidence type="ECO:0000313" key="10">
    <source>
        <dbReference type="Proteomes" id="UP001168694"/>
    </source>
</evidence>
<feature type="transmembrane region" description="Helical" evidence="7">
    <location>
        <begin position="306"/>
        <end position="325"/>
    </location>
</feature>
<dbReference type="PANTHER" id="PTHR43124">
    <property type="entry name" value="PURINE EFFLUX PUMP PBUE"/>
    <property type="match status" value="1"/>
</dbReference>
<keyword evidence="4 7" id="KW-0812">Transmembrane</keyword>
<comment type="subcellular location">
    <subcellularLocation>
        <location evidence="1">Cell membrane</location>
        <topology evidence="1">Multi-pass membrane protein</topology>
    </subcellularLocation>
</comment>
<dbReference type="InterPro" id="IPR020846">
    <property type="entry name" value="MFS_dom"/>
</dbReference>
<dbReference type="RefSeq" id="WP_290401518.1">
    <property type="nucleotide sequence ID" value="NZ_JAUHLN010000005.1"/>
</dbReference>
<dbReference type="PIRSF" id="PIRSF002808">
    <property type="entry name" value="Hexose_phosphate_transp"/>
    <property type="match status" value="1"/>
</dbReference>
<feature type="transmembrane region" description="Helical" evidence="7">
    <location>
        <begin position="102"/>
        <end position="122"/>
    </location>
</feature>
<keyword evidence="2" id="KW-0813">Transport</keyword>
<protein>
    <submittedName>
        <fullName evidence="9">MFS transporter</fullName>
    </submittedName>
</protein>
<evidence type="ECO:0000256" key="5">
    <source>
        <dbReference type="ARBA" id="ARBA00022989"/>
    </source>
</evidence>
<evidence type="ECO:0000259" key="8">
    <source>
        <dbReference type="PROSITE" id="PS50850"/>
    </source>
</evidence>
<accession>A0ABT8EBZ2</accession>
<dbReference type="Proteomes" id="UP001168694">
    <property type="component" value="Unassembled WGS sequence"/>
</dbReference>
<evidence type="ECO:0000256" key="4">
    <source>
        <dbReference type="ARBA" id="ARBA00022692"/>
    </source>
</evidence>
<dbReference type="InterPro" id="IPR036259">
    <property type="entry name" value="MFS_trans_sf"/>
</dbReference>
<sequence>MNNRMMSAFTVLFIAWLTYFFSYMSRMSWPPIIPLASSDYGINSAQAGSFMTAFYVGYVITQIPGGFLTDRYGYRKVLLGCFFIIGASTLMTGLVPDFRLGLVARFFAGVGSGAIFSSGLVAITDWFPKNRRGLANGIFMTSTSLGVSVVNLYVPVVANGFGWRATFLVSGILPFLGLLLGYFLLKERTPKAQQPKEQNSSRRFSHDLLSILKNRNLMLVGLSGFCGQWATLGVATWANTYLNKSLHLSLVQAGLFMSVYAIAALLCKPLTGLMSDYVNRKSLTFWILLSIVPILLWFGVNRNLSMLYFLIPTIGVLAYAFYPIMNTIICESIDKKLVGTASGVVNSLWQLGALISPLVVGAVIDATHNFFYVFATLALGPLVGALVILFVKLEKKESTVKPTEQQFSAVKGIS</sequence>
<proteinExistence type="predicted"/>
<feature type="transmembrane region" description="Helical" evidence="7">
    <location>
        <begin position="166"/>
        <end position="185"/>
    </location>
</feature>
<feature type="transmembrane region" description="Helical" evidence="7">
    <location>
        <begin position="134"/>
        <end position="154"/>
    </location>
</feature>
<comment type="caution">
    <text evidence="9">The sequence shown here is derived from an EMBL/GenBank/DDBJ whole genome shotgun (WGS) entry which is preliminary data.</text>
</comment>
<evidence type="ECO:0000256" key="6">
    <source>
        <dbReference type="ARBA" id="ARBA00023136"/>
    </source>
</evidence>
<reference evidence="9" key="1">
    <citation type="submission" date="2023-06" db="EMBL/GenBank/DDBJ databases">
        <title>Draft Genome Sequences of Representative Paenibacillus Polymyxa, Bacillus cereus, Fictibacillus sp., and Brevibacillus agri Strains Isolated from Amazonian Dark Earth.</title>
        <authorList>
            <person name="Pellegrinetti T.A."/>
            <person name="Cunha I.C.M."/>
            <person name="Chaves M.G."/>
            <person name="Freitas A.S."/>
            <person name="Silva A.V.R."/>
            <person name="Tsai S.M."/>
            <person name="Mendes L.W."/>
        </authorList>
    </citation>
    <scope>NUCLEOTIDE SEQUENCE</scope>
    <source>
        <strain evidence="9">CENA-BCM004</strain>
    </source>
</reference>
<dbReference type="EMBL" id="JAUHLN010000005">
    <property type="protein sequence ID" value="MDN4075411.1"/>
    <property type="molecule type" value="Genomic_DNA"/>
</dbReference>
<dbReference type="PROSITE" id="PS50850">
    <property type="entry name" value="MFS"/>
    <property type="match status" value="1"/>
</dbReference>
<feature type="transmembrane region" description="Helical" evidence="7">
    <location>
        <begin position="48"/>
        <end position="68"/>
    </location>
</feature>
<keyword evidence="6 7" id="KW-0472">Membrane</keyword>
<evidence type="ECO:0000256" key="2">
    <source>
        <dbReference type="ARBA" id="ARBA00022448"/>
    </source>
</evidence>
<feature type="transmembrane region" description="Helical" evidence="7">
    <location>
        <begin position="337"/>
        <end position="364"/>
    </location>
</feature>
<dbReference type="Gene3D" id="1.20.1250.20">
    <property type="entry name" value="MFS general substrate transporter like domains"/>
    <property type="match status" value="2"/>
</dbReference>
<keyword evidence="10" id="KW-1185">Reference proteome</keyword>
<organism evidence="9 10">
    <name type="scientific">Fictibacillus terranigra</name>
    <dbReference type="NCBI Taxonomy" id="3058424"/>
    <lineage>
        <taxon>Bacteria</taxon>
        <taxon>Bacillati</taxon>
        <taxon>Bacillota</taxon>
        <taxon>Bacilli</taxon>
        <taxon>Bacillales</taxon>
        <taxon>Fictibacillaceae</taxon>
        <taxon>Fictibacillus</taxon>
    </lineage>
</organism>
<evidence type="ECO:0000256" key="7">
    <source>
        <dbReference type="SAM" id="Phobius"/>
    </source>
</evidence>